<dbReference type="GO" id="GO:0005615">
    <property type="term" value="C:extracellular space"/>
    <property type="evidence" value="ECO:0007669"/>
    <property type="project" value="InterPro"/>
</dbReference>
<evidence type="ECO:0000256" key="5">
    <source>
        <dbReference type="ARBA" id="ARBA00022737"/>
    </source>
</evidence>
<dbReference type="SUPFAM" id="SSF55486">
    <property type="entry name" value="Metalloproteases ('zincins'), catalytic domain"/>
    <property type="match status" value="1"/>
</dbReference>
<dbReference type="Gene3D" id="3.40.390.10">
    <property type="entry name" value="Collagenase (Catalytic Domain)"/>
    <property type="match status" value="1"/>
</dbReference>
<dbReference type="Gene3D" id="2.60.40.60">
    <property type="entry name" value="Cadherins"/>
    <property type="match status" value="1"/>
</dbReference>
<evidence type="ECO:0000256" key="8">
    <source>
        <dbReference type="ARBA" id="ARBA00023049"/>
    </source>
</evidence>
<feature type="domain" description="Cadherin" evidence="9">
    <location>
        <begin position="133"/>
        <end position="242"/>
    </location>
</feature>
<dbReference type="GO" id="GO:0007156">
    <property type="term" value="P:homophilic cell adhesion via plasma membrane adhesion molecules"/>
    <property type="evidence" value="ECO:0007669"/>
    <property type="project" value="InterPro"/>
</dbReference>
<dbReference type="CDD" id="cd11304">
    <property type="entry name" value="Cadherin_repeat"/>
    <property type="match status" value="1"/>
</dbReference>
<keyword evidence="11" id="KW-1185">Reference proteome</keyword>
<keyword evidence="6" id="KW-0378">Hydrolase</keyword>
<dbReference type="InterPro" id="IPR015919">
    <property type="entry name" value="Cadherin-like_sf"/>
</dbReference>
<dbReference type="InterPro" id="IPR011049">
    <property type="entry name" value="Serralysin-like_metalloprot_C"/>
</dbReference>
<organism evidence="10 11">
    <name type="scientific">Oleiphilus messinensis</name>
    <dbReference type="NCBI Taxonomy" id="141451"/>
    <lineage>
        <taxon>Bacteria</taxon>
        <taxon>Pseudomonadati</taxon>
        <taxon>Pseudomonadota</taxon>
        <taxon>Gammaproteobacteria</taxon>
        <taxon>Oceanospirillales</taxon>
        <taxon>Oleiphilaceae</taxon>
        <taxon>Oleiphilus</taxon>
    </lineage>
</organism>
<evidence type="ECO:0000256" key="6">
    <source>
        <dbReference type="ARBA" id="ARBA00022801"/>
    </source>
</evidence>
<dbReference type="InterPro" id="IPR013858">
    <property type="entry name" value="Peptidase_M10B_C"/>
</dbReference>
<dbReference type="InterPro" id="IPR006026">
    <property type="entry name" value="Peptidase_Metallo"/>
</dbReference>
<keyword evidence="3" id="KW-0645">Protease</keyword>
<dbReference type="GO" id="GO:0005509">
    <property type="term" value="F:calcium ion binding"/>
    <property type="evidence" value="ECO:0007669"/>
    <property type="project" value="InterPro"/>
</dbReference>
<proteinExistence type="predicted"/>
<dbReference type="InterPro" id="IPR002126">
    <property type="entry name" value="Cadherin-like_dom"/>
</dbReference>
<dbReference type="KEGG" id="ome:OLMES_0930"/>
<keyword evidence="4" id="KW-0479">Metal-binding</keyword>
<dbReference type="GO" id="GO:0008270">
    <property type="term" value="F:zinc ion binding"/>
    <property type="evidence" value="ECO:0007669"/>
    <property type="project" value="InterPro"/>
</dbReference>
<dbReference type="Pfam" id="PF08548">
    <property type="entry name" value="Peptidase_M10_C"/>
    <property type="match status" value="2"/>
</dbReference>
<evidence type="ECO:0000256" key="4">
    <source>
        <dbReference type="ARBA" id="ARBA00022723"/>
    </source>
</evidence>
<dbReference type="GO" id="GO:0016020">
    <property type="term" value="C:membrane"/>
    <property type="evidence" value="ECO:0007669"/>
    <property type="project" value="InterPro"/>
</dbReference>
<dbReference type="GO" id="GO:0031012">
    <property type="term" value="C:extracellular matrix"/>
    <property type="evidence" value="ECO:0007669"/>
    <property type="project" value="InterPro"/>
</dbReference>
<keyword evidence="8" id="KW-0482">Metalloprotease</keyword>
<dbReference type="AlphaFoldDB" id="A0A1Y0I3H2"/>
<dbReference type="PROSITE" id="PS50268">
    <property type="entry name" value="CADHERIN_2"/>
    <property type="match status" value="1"/>
</dbReference>
<dbReference type="SUPFAM" id="SSF51120">
    <property type="entry name" value="beta-Roll"/>
    <property type="match status" value="1"/>
</dbReference>
<dbReference type="InterPro" id="IPR034033">
    <property type="entry name" value="Serralysin-like"/>
</dbReference>
<dbReference type="GO" id="GO:0006508">
    <property type="term" value="P:proteolysis"/>
    <property type="evidence" value="ECO:0007669"/>
    <property type="project" value="UniProtKB-KW"/>
</dbReference>
<protein>
    <submittedName>
        <fullName evidence="10">Zinc-dependent metallopeptidase with cadherin tandem repeat domain</fullName>
    </submittedName>
</protein>
<comment type="subcellular location">
    <subcellularLocation>
        <location evidence="1">Secreted</location>
    </subcellularLocation>
</comment>
<evidence type="ECO:0000256" key="1">
    <source>
        <dbReference type="ARBA" id="ARBA00004613"/>
    </source>
</evidence>
<accession>A0A1Y0I3H2</accession>
<evidence type="ECO:0000313" key="11">
    <source>
        <dbReference type="Proteomes" id="UP000196027"/>
    </source>
</evidence>
<dbReference type="Pfam" id="PF00413">
    <property type="entry name" value="Peptidase_M10"/>
    <property type="match status" value="1"/>
</dbReference>
<evidence type="ECO:0000256" key="7">
    <source>
        <dbReference type="ARBA" id="ARBA00022833"/>
    </source>
</evidence>
<evidence type="ECO:0000256" key="2">
    <source>
        <dbReference type="ARBA" id="ARBA00022525"/>
    </source>
</evidence>
<keyword evidence="5" id="KW-0677">Repeat</keyword>
<dbReference type="GO" id="GO:0004222">
    <property type="term" value="F:metalloendopeptidase activity"/>
    <property type="evidence" value="ECO:0007669"/>
    <property type="project" value="InterPro"/>
</dbReference>
<dbReference type="PANTHER" id="PTHR10201:SF323">
    <property type="entry name" value="MATRIX METALLOPROTEINASE-21"/>
    <property type="match status" value="1"/>
</dbReference>
<sequence>MAQLFTSDGESLDFSQLPGTHSVFGSSGAEVITASTSAEVTLDANVDKVVFPESLSNYLFQVIGTSIEIRTLEGQLLVDYLGLNNAVTLEFADQTLALNLTGLNQASLGTFTLATDTPTAVTEESPDTTAPTITSNQSFSLEEGNADETTDILGTVSASDDTAVTAFSIASGNDDGYFAIDNSGNITLTSAGLAGASNDFETTPNSFQLGIIASDAAGNDSSETAISITITDNTGDNGGSNLLTQAQAKSNIEATTGATPTSGQTNFVALENDSDSYWQTSQLTYSFNNTAPAEYDAEDKVGFIPFPDAAKDPARDIFTALESFTSLNFTEVSSNGDIRFNAIDMSGGVDGFAYFPSNTAIGGDIFLNNEYTTTADYTAGTSSYTTAVHEIGHALGLDHSFEGNVLTTSLDSLTYTVMSYTESRTLELVFTVNGNSISRSTNIDASPDTFMFLDIGALQAIYGANLNYNTGNDTYSLQFSDRKYLSIWDAGGTDTIDVSNTTGPSTIDLRSGQHSSVDTRTAAEQAAATIAEVGSQFSDFVNSQYAQFDVDTGDFGGIYTGENNLSIAQGAWIENVSTGSGDDTIQDNAVDNVISTGAGNDTIHLTEGGFDTVDGGAGTDTVIFDSASTTVATELQNDGSYVVVGADFGVQLTGVETLQFTDTSMSIA</sequence>
<dbReference type="EMBL" id="CP021425">
    <property type="protein sequence ID" value="ARU55017.1"/>
    <property type="molecule type" value="Genomic_DNA"/>
</dbReference>
<dbReference type="Proteomes" id="UP000196027">
    <property type="component" value="Chromosome"/>
</dbReference>
<dbReference type="OrthoDB" id="733404at2"/>
<dbReference type="InterPro" id="IPR024079">
    <property type="entry name" value="MetalloPept_cat_dom_sf"/>
</dbReference>
<dbReference type="SMART" id="SM00235">
    <property type="entry name" value="ZnMc"/>
    <property type="match status" value="1"/>
</dbReference>
<evidence type="ECO:0000313" key="10">
    <source>
        <dbReference type="EMBL" id="ARU55017.1"/>
    </source>
</evidence>
<evidence type="ECO:0000256" key="3">
    <source>
        <dbReference type="ARBA" id="ARBA00022670"/>
    </source>
</evidence>
<dbReference type="InterPro" id="IPR001818">
    <property type="entry name" value="Pept_M10_metallopeptidase"/>
</dbReference>
<dbReference type="RefSeq" id="WP_087460163.1">
    <property type="nucleotide sequence ID" value="NZ_CP021425.1"/>
</dbReference>
<gene>
    <name evidence="10" type="ORF">OLMES_0930</name>
</gene>
<evidence type="ECO:0000259" key="9">
    <source>
        <dbReference type="PROSITE" id="PS50268"/>
    </source>
</evidence>
<dbReference type="CDD" id="cd04277">
    <property type="entry name" value="ZnMc_serralysin_like"/>
    <property type="match status" value="1"/>
</dbReference>
<keyword evidence="2" id="KW-0964">Secreted</keyword>
<dbReference type="SUPFAM" id="SSF49313">
    <property type="entry name" value="Cadherin-like"/>
    <property type="match status" value="1"/>
</dbReference>
<reference evidence="10 11" key="1">
    <citation type="submission" date="2017-05" db="EMBL/GenBank/DDBJ databases">
        <title>Genomic insights into alkan degradation activity of Oleiphilus messinensis.</title>
        <authorList>
            <person name="Kozyavkin S.A."/>
            <person name="Slesarev A.I."/>
            <person name="Golyshin P.N."/>
            <person name="Korzhenkov A."/>
            <person name="Golyshina O.N."/>
            <person name="Toshchakov S.V."/>
        </authorList>
    </citation>
    <scope>NUCLEOTIDE SEQUENCE [LARGE SCALE GENOMIC DNA]</scope>
    <source>
        <strain evidence="10 11">ME102</strain>
    </source>
</reference>
<name>A0A1Y0I3H2_9GAMM</name>
<dbReference type="Gene3D" id="2.150.10.10">
    <property type="entry name" value="Serralysin-like metalloprotease, C-terminal"/>
    <property type="match status" value="1"/>
</dbReference>
<dbReference type="PANTHER" id="PTHR10201">
    <property type="entry name" value="MATRIX METALLOPROTEINASE"/>
    <property type="match status" value="1"/>
</dbReference>
<keyword evidence="7" id="KW-0862">Zinc</keyword>